<feature type="domain" description="DNA helicase Pif1-like DEAD-box helicase" evidence="1">
    <location>
        <begin position="30"/>
        <end position="213"/>
    </location>
</feature>
<evidence type="ECO:0000313" key="2">
    <source>
        <dbReference type="EMBL" id="MBE6421603.1"/>
    </source>
</evidence>
<evidence type="ECO:0000313" key="3">
    <source>
        <dbReference type="Proteomes" id="UP000725649"/>
    </source>
</evidence>
<dbReference type="CDD" id="cd18809">
    <property type="entry name" value="SF1_C_RecD"/>
    <property type="match status" value="1"/>
</dbReference>
<dbReference type="SUPFAM" id="SSF52540">
    <property type="entry name" value="P-loop containing nucleoside triphosphate hydrolases"/>
    <property type="match status" value="2"/>
</dbReference>
<dbReference type="Pfam" id="PF05970">
    <property type="entry name" value="PIF1"/>
    <property type="match status" value="1"/>
</dbReference>
<dbReference type="InterPro" id="IPR051055">
    <property type="entry name" value="PIF1_helicase"/>
</dbReference>
<dbReference type="GO" id="GO:0000723">
    <property type="term" value="P:telomere maintenance"/>
    <property type="evidence" value="ECO:0007669"/>
    <property type="project" value="InterPro"/>
</dbReference>
<dbReference type="GO" id="GO:0003678">
    <property type="term" value="F:DNA helicase activity"/>
    <property type="evidence" value="ECO:0007669"/>
    <property type="project" value="InterPro"/>
</dbReference>
<gene>
    <name evidence="2" type="ORF">E7027_05715</name>
</gene>
<dbReference type="Gene3D" id="3.40.50.300">
    <property type="entry name" value="P-loop containing nucleotide triphosphate hydrolases"/>
    <property type="match status" value="2"/>
</dbReference>
<accession>A0A928HFB7</accession>
<protein>
    <submittedName>
        <fullName evidence="2">AAA family ATPase</fullName>
    </submittedName>
</protein>
<organism evidence="2 3">
    <name type="scientific">Candidatus Avelusimicrobium gallicola</name>
    <dbReference type="NCBI Taxonomy" id="2562704"/>
    <lineage>
        <taxon>Bacteria</taxon>
        <taxon>Pseudomonadati</taxon>
        <taxon>Elusimicrobiota</taxon>
        <taxon>Elusimicrobia</taxon>
        <taxon>Elusimicrobiales</taxon>
        <taxon>Elusimicrobiaceae</taxon>
        <taxon>Candidatus Avelusimicrobium</taxon>
    </lineage>
</organism>
<dbReference type="PANTHER" id="PTHR47642">
    <property type="entry name" value="ATP-DEPENDENT DNA HELICASE"/>
    <property type="match status" value="1"/>
</dbReference>
<dbReference type="InterPro" id="IPR010285">
    <property type="entry name" value="DNA_helicase_pif1-like_DEAD"/>
</dbReference>
<evidence type="ECO:0000259" key="1">
    <source>
        <dbReference type="Pfam" id="PF05970"/>
    </source>
</evidence>
<dbReference type="AlphaFoldDB" id="A0A928HFB7"/>
<dbReference type="GO" id="GO:0006281">
    <property type="term" value="P:DNA repair"/>
    <property type="evidence" value="ECO:0007669"/>
    <property type="project" value="InterPro"/>
</dbReference>
<dbReference type="EMBL" id="SUVG01000006">
    <property type="protein sequence ID" value="MBE6421603.1"/>
    <property type="molecule type" value="Genomic_DNA"/>
</dbReference>
<dbReference type="Proteomes" id="UP000725649">
    <property type="component" value="Unassembled WGS sequence"/>
</dbReference>
<name>A0A928HFB7_9BACT</name>
<dbReference type="PANTHER" id="PTHR47642:SF5">
    <property type="entry name" value="ATP-DEPENDENT DNA HELICASE"/>
    <property type="match status" value="1"/>
</dbReference>
<comment type="caution">
    <text evidence="2">The sequence shown here is derived from an EMBL/GenBank/DDBJ whole genome shotgun (WGS) entry which is preliminary data.</text>
</comment>
<sequence>MSATKSPIILTDEFKDALALLEAQPPIKPLIFITGRAGTGKTTLLKYFTEHTAQNTVVLATTGLAAIHVHGQTVHSFFRLKPGNLLDKSNLKRLPRKTVDAVDTIIIDEASMLRADLLDAIDHILQISTRSDEPFGGKKIVLFGDLFQLPPVEEHISGGLFDYFREIYPSPYFFEAQVLRRLPTEVFELRRIFRQKQDPDFTRLLNLIREGQATQAELDALLNTRKTFDLPEKFENCIILAPTNREAAWRNLRYLAQLPGKEYEYPAAADESFQQKTTPAEAYLKLKKGAKIMMLVNDDNWVNGDIGTVHELGEDFIKVELKGCIYKVEPHGWEDVRYEFNALTQKLEPRVKGFFKQFPLKLAWAITIHKSQGLTFDNIYLDIGRGAFAPGQTYVALSRCRTLAGVHLKKDISVRDVLCDARVKQFFEYVRANRVLS</sequence>
<reference evidence="2" key="1">
    <citation type="submission" date="2019-04" db="EMBL/GenBank/DDBJ databases">
        <title>Evolution of Biomass-Degrading Anaerobic Consortia Revealed by Metagenomics.</title>
        <authorList>
            <person name="Peng X."/>
        </authorList>
    </citation>
    <scope>NUCLEOTIDE SEQUENCE</scope>
    <source>
        <strain evidence="2">SIG66</strain>
    </source>
</reference>
<dbReference type="InterPro" id="IPR027417">
    <property type="entry name" value="P-loop_NTPase"/>
</dbReference>
<proteinExistence type="predicted"/>